<reference evidence="3 4" key="1">
    <citation type="submission" date="2021-01" db="EMBL/GenBank/DDBJ databases">
        <title>Whole genome shotgun sequence of Verrucosispora qiuiae NBRC 106684.</title>
        <authorList>
            <person name="Komaki H."/>
            <person name="Tamura T."/>
        </authorList>
    </citation>
    <scope>NUCLEOTIDE SEQUENCE [LARGE SCALE GENOMIC DNA]</scope>
    <source>
        <strain evidence="3 4">NBRC 106684</strain>
    </source>
</reference>
<dbReference type="RefSeq" id="WP_204033305.1">
    <property type="nucleotide sequence ID" value="NZ_BOPC01000013.1"/>
</dbReference>
<dbReference type="Pfam" id="PF13569">
    <property type="entry name" value="DUF4132"/>
    <property type="match status" value="1"/>
</dbReference>
<evidence type="ECO:0000313" key="4">
    <source>
        <dbReference type="Proteomes" id="UP000653076"/>
    </source>
</evidence>
<evidence type="ECO:0000259" key="2">
    <source>
        <dbReference type="Pfam" id="PF24879"/>
    </source>
</evidence>
<dbReference type="EMBL" id="BOPC01000013">
    <property type="protein sequence ID" value="GIJ25849.1"/>
    <property type="molecule type" value="Genomic_DNA"/>
</dbReference>
<dbReference type="InterPro" id="IPR025406">
    <property type="entry name" value="DUF4132"/>
</dbReference>
<dbReference type="Pfam" id="PF24879">
    <property type="entry name" value="DUF7737"/>
    <property type="match status" value="1"/>
</dbReference>
<feature type="domain" description="DUF7737" evidence="2">
    <location>
        <begin position="699"/>
        <end position="803"/>
    </location>
</feature>
<dbReference type="InterPro" id="IPR056639">
    <property type="entry name" value="DUF7737"/>
</dbReference>
<comment type="caution">
    <text evidence="3">The sequence shown here is derived from an EMBL/GenBank/DDBJ whole genome shotgun (WGS) entry which is preliminary data.</text>
</comment>
<evidence type="ECO:0008006" key="5">
    <source>
        <dbReference type="Google" id="ProtNLM"/>
    </source>
</evidence>
<organism evidence="3 4">
    <name type="scientific">Micromonospora qiuiae</name>
    <dbReference type="NCBI Taxonomy" id="502268"/>
    <lineage>
        <taxon>Bacteria</taxon>
        <taxon>Bacillati</taxon>
        <taxon>Actinomycetota</taxon>
        <taxon>Actinomycetes</taxon>
        <taxon>Micromonosporales</taxon>
        <taxon>Micromonosporaceae</taxon>
        <taxon>Micromonospora</taxon>
    </lineage>
</organism>
<sequence>MTTSTDTAWYGIRARELVAANDLTALTDHLYTHARRCGDDPEVSAALRALSRPDVSRLVQAMIGVHRRDQKRFWSVLDLIGQLARRLPADLTPEQLQDLAAYAVEEPYSLSPTTLETVARGLVATGPLSADLVAVLVDRSDESQRLRQLVVGLTGPQLDPDDPWAEQIRTELPTLDPAWQRLLGHASTATTARPTAGWSTEAVRQLAGFDPVDVRQMLDRWLAAASRTPHRPPSAINADLLRGLLWLVERADPTPEQVRRIGGLVEAMLRRLPGIGPACPKVANAGVGVLGRLDGEAALAQLARLSARVTYKGTRKEIDKALDARATALGVGRDEIEELAVPDYGLTEVGRHEVSLGGCRAELLIGSAGATLTWHNESGRQVKSPPAAVRRGHAAELAELKGLTKEITGMLAAQTARLDGLFLAQRTWGLATWRQRYLDHPLVGALARRLLWLVDGVPCGWADGALRTVDDTPVTAEDDAEVRIWHPIGRPVPEIVGWREWLERHRIVQPFKQAHREVYLLTPAEEATGTYSNRFAGHILRQHQYHALAAIRGWTDRLRLMVDDSYPPTSRELPRWGLRAEYWVEGIGDEYGADTTEGGSYLRLVTDQVRFYPIDAAQNWSHASGGGYTGARWTDARPADPLPLDQVPPLVFSEIMRDVDLFVGVASVGNDPTWSDGGPQGRFREYWSSYSFGELSANAETRRDLLARLLPRLAVGRRARVDGRFLVVDGDLRTYRIHLGSGNILMSPNDAYLCIVPDRGAARPGEQQFLPFEGDAMLAVILSKAMLLAKDAEITDPSITRQIAPVGQS</sequence>
<dbReference type="Proteomes" id="UP000653076">
    <property type="component" value="Unassembled WGS sequence"/>
</dbReference>
<gene>
    <name evidence="3" type="ORF">Vqi01_10110</name>
</gene>
<evidence type="ECO:0000259" key="1">
    <source>
        <dbReference type="Pfam" id="PF13569"/>
    </source>
</evidence>
<name>A0ABQ4J6P7_9ACTN</name>
<evidence type="ECO:0000313" key="3">
    <source>
        <dbReference type="EMBL" id="GIJ25849.1"/>
    </source>
</evidence>
<feature type="domain" description="DUF4132" evidence="1">
    <location>
        <begin position="379"/>
        <end position="554"/>
    </location>
</feature>
<proteinExistence type="predicted"/>
<keyword evidence="4" id="KW-1185">Reference proteome</keyword>
<accession>A0ABQ4J6P7</accession>
<protein>
    <recommendedName>
        <fullName evidence="5">DUF4132 domain-containing protein</fullName>
    </recommendedName>
</protein>